<dbReference type="InterPro" id="IPR000717">
    <property type="entry name" value="PCI_dom"/>
</dbReference>
<comment type="similarity">
    <text evidence="3">Belongs to the CSN1 family.</text>
</comment>
<keyword evidence="4" id="KW-0963">Cytoplasm</keyword>
<dbReference type="Pfam" id="PF01399">
    <property type="entry name" value="PCI"/>
    <property type="match status" value="1"/>
</dbReference>
<dbReference type="GO" id="GO:0008180">
    <property type="term" value="C:COP9 signalosome"/>
    <property type="evidence" value="ECO:0007669"/>
    <property type="project" value="UniProtKB-KW"/>
</dbReference>
<dbReference type="Gene3D" id="1.25.40.570">
    <property type="match status" value="1"/>
</dbReference>
<proteinExistence type="inferred from homology"/>
<gene>
    <name evidence="8" type="ORF">TVY486_1002520</name>
</gene>
<evidence type="ECO:0000256" key="3">
    <source>
        <dbReference type="ARBA" id="ARBA00008793"/>
    </source>
</evidence>
<sequence length="523" mass="57952">MELPVDLLLRRAPKRQRYARAAHILFGSGCGRELSQGSREQFVEAVAQFLREGLCVHDIRHFRECCAEHSDWGFGECPLSLDDEMAVSARAGAAVRAALSLLEQGRNVEPGFESPEGVTGAVSPKRSRFEMVELCELKEKLGVAEILADVRDYGAMSDVLKRICLSTQTVQQVAASSNRLPFIFTQLEIIRRTVELWLGTGDLGVVRDLVGDSTKSLIVDAAQQLILEHGSDSLCLSSQQGCTEVMTAEFEEFVLFFSLVRALCMFSCGEFAAFVSVFTASGLCGAEWGQIVEDVIAKRSTTALRTSFGSRSGVVDSVRTSPRLCHVVETSITTAAQLGVMVVLCAFAVLPRAQAVELVMRMDIVRLWENVPEAHLLVRSLLQAQFSEAFGAATVLSVMYLKTDTFAHKHNEMLLHQFKQTLVAGYAQCFERLDLRKASIALSFPLDELEQLVRGLIESERLHARIDFVSHRLNGVEEEAFDFGRTSGDYPALLECLHNSHMCTEELERSLRVASLRQHRAQS</sequence>
<feature type="domain" description="PCI" evidence="7">
    <location>
        <begin position="403"/>
        <end position="469"/>
    </location>
</feature>
<comment type="subcellular location">
    <subcellularLocation>
        <location evidence="2">Cytoplasm</location>
    </subcellularLocation>
    <subcellularLocation>
        <location evidence="1">Nucleus</location>
    </subcellularLocation>
</comment>
<dbReference type="PANTHER" id="PTHR14145">
    <property type="entry name" value="26S PROTESOME SUBUNIT 6"/>
    <property type="match status" value="1"/>
</dbReference>
<reference evidence="8" key="1">
    <citation type="journal article" date="2012" name="Proc. Natl. Acad. Sci. U.S.A.">
        <title>Antigenic diversity is generated by distinct evolutionary mechanisms in African trypanosome species.</title>
        <authorList>
            <person name="Jackson A.P."/>
            <person name="Berry A."/>
            <person name="Aslett M."/>
            <person name="Allison H.C."/>
            <person name="Burton P."/>
            <person name="Vavrova-Anderson J."/>
            <person name="Brown R."/>
            <person name="Browne H."/>
            <person name="Corton N."/>
            <person name="Hauser H."/>
            <person name="Gamble J."/>
            <person name="Gilderthorp R."/>
            <person name="Marcello L."/>
            <person name="McQuillan J."/>
            <person name="Otto T.D."/>
            <person name="Quail M.A."/>
            <person name="Sanders M.J."/>
            <person name="van Tonder A."/>
            <person name="Ginger M.L."/>
            <person name="Field M.C."/>
            <person name="Barry J.D."/>
            <person name="Hertz-Fowler C."/>
            <person name="Berriman M."/>
        </authorList>
    </citation>
    <scope>NUCLEOTIDE SEQUENCE</scope>
    <source>
        <strain evidence="8">Y486</strain>
    </source>
</reference>
<dbReference type="InterPro" id="IPR036390">
    <property type="entry name" value="WH_DNA-bd_sf"/>
</dbReference>
<dbReference type="OMA" id="TRIDIMQ"/>
<evidence type="ECO:0000256" key="6">
    <source>
        <dbReference type="ARBA" id="ARBA00023242"/>
    </source>
</evidence>
<dbReference type="EMBL" id="HE573026">
    <property type="protein sequence ID" value="CCC51199.1"/>
    <property type="molecule type" value="Genomic_DNA"/>
</dbReference>
<keyword evidence="6" id="KW-0539">Nucleus</keyword>
<dbReference type="SUPFAM" id="SSF46785">
    <property type="entry name" value="Winged helix' DNA-binding domain"/>
    <property type="match status" value="1"/>
</dbReference>
<dbReference type="InterPro" id="IPR019585">
    <property type="entry name" value="Rpn7/CSN1"/>
</dbReference>
<evidence type="ECO:0000313" key="8">
    <source>
        <dbReference type="EMBL" id="CCC51199.1"/>
    </source>
</evidence>
<name>G0U5P8_TRYVY</name>
<dbReference type="PANTHER" id="PTHR14145:SF2">
    <property type="entry name" value="COP9 SIGNALOSOME COMPLEX SUBUNIT 1"/>
    <property type="match status" value="1"/>
</dbReference>
<evidence type="ECO:0000256" key="4">
    <source>
        <dbReference type="ARBA" id="ARBA00022490"/>
    </source>
</evidence>
<dbReference type="GO" id="GO:0005737">
    <property type="term" value="C:cytoplasm"/>
    <property type="evidence" value="ECO:0007669"/>
    <property type="project" value="UniProtKB-SubCell"/>
</dbReference>
<evidence type="ECO:0000259" key="7">
    <source>
        <dbReference type="Pfam" id="PF01399"/>
    </source>
</evidence>
<protein>
    <recommendedName>
        <fullName evidence="7">PCI domain-containing protein</fullName>
    </recommendedName>
</protein>
<accession>G0U5P8</accession>
<dbReference type="AlphaFoldDB" id="G0U5P8"/>
<evidence type="ECO:0000256" key="5">
    <source>
        <dbReference type="ARBA" id="ARBA00022790"/>
    </source>
</evidence>
<dbReference type="VEuPathDB" id="TriTrypDB:TvY486_1002520"/>
<keyword evidence="5" id="KW-0736">Signalosome</keyword>
<evidence type="ECO:0000256" key="1">
    <source>
        <dbReference type="ARBA" id="ARBA00004123"/>
    </source>
</evidence>
<organism evidence="8">
    <name type="scientific">Trypanosoma vivax (strain Y486)</name>
    <dbReference type="NCBI Taxonomy" id="1055687"/>
    <lineage>
        <taxon>Eukaryota</taxon>
        <taxon>Discoba</taxon>
        <taxon>Euglenozoa</taxon>
        <taxon>Kinetoplastea</taxon>
        <taxon>Metakinetoplastina</taxon>
        <taxon>Trypanosomatida</taxon>
        <taxon>Trypanosomatidae</taxon>
        <taxon>Trypanosoma</taxon>
        <taxon>Duttonella</taxon>
    </lineage>
</organism>
<evidence type="ECO:0000256" key="2">
    <source>
        <dbReference type="ARBA" id="ARBA00004496"/>
    </source>
</evidence>